<feature type="region of interest" description="Disordered" evidence="1">
    <location>
        <begin position="233"/>
        <end position="293"/>
    </location>
</feature>
<reference evidence="2 3" key="1">
    <citation type="submission" date="2024-02" db="EMBL/GenBank/DDBJ databases">
        <authorList>
            <person name="Chen Y."/>
            <person name="Shah S."/>
            <person name="Dougan E. K."/>
            <person name="Thang M."/>
            <person name="Chan C."/>
        </authorList>
    </citation>
    <scope>NUCLEOTIDE SEQUENCE [LARGE SCALE GENOMIC DNA]</scope>
</reference>
<dbReference type="Proteomes" id="UP001642464">
    <property type="component" value="Unassembled WGS sequence"/>
</dbReference>
<feature type="region of interest" description="Disordered" evidence="1">
    <location>
        <begin position="91"/>
        <end position="118"/>
    </location>
</feature>
<protein>
    <submittedName>
        <fullName evidence="2">Uncharacterized protein</fullName>
    </submittedName>
</protein>
<keyword evidence="3" id="KW-1185">Reference proteome</keyword>
<comment type="caution">
    <text evidence="2">The sequence shown here is derived from an EMBL/GenBank/DDBJ whole genome shotgun (WGS) entry which is preliminary data.</text>
</comment>
<evidence type="ECO:0000313" key="2">
    <source>
        <dbReference type="EMBL" id="CAK8994309.1"/>
    </source>
</evidence>
<gene>
    <name evidence="2" type="ORF">SCF082_LOCUS3877</name>
</gene>
<evidence type="ECO:0000313" key="3">
    <source>
        <dbReference type="Proteomes" id="UP001642464"/>
    </source>
</evidence>
<feature type="compositionally biased region" description="Low complexity" evidence="1">
    <location>
        <begin position="1"/>
        <end position="33"/>
    </location>
</feature>
<feature type="region of interest" description="Disordered" evidence="1">
    <location>
        <begin position="1"/>
        <end position="69"/>
    </location>
</feature>
<name>A0ABP0HYZ8_9DINO</name>
<proteinExistence type="predicted"/>
<evidence type="ECO:0000256" key="1">
    <source>
        <dbReference type="SAM" id="MobiDB-lite"/>
    </source>
</evidence>
<sequence length="293" mass="31439">MVTAAKVQQAQASKDAQAAMAASTSAGAPSGPSHEATYVSGGSTSSRQAFRMRMEYESSQASSEEAEVPMSFGEQLVLETYLRFRGRRYDRQRQEELSQPRRIKPPADHWTGGRGRKVLEKEQLDDMLKRLAEPKRGKATDSGELIALHSSKQEIVKQRVQAKDVEATFARLSAPKTRKGYDPSPGEKVCLMYNQASGRNVNLERLADMAKPKKRGGAPDSWAVTAMAQKAPAALETAPAAEPDAVAGTNLETSIENPPLVPGNGASSSSGGEQGPASASDDVLLVARKLSRD</sequence>
<feature type="compositionally biased region" description="Low complexity" evidence="1">
    <location>
        <begin position="233"/>
        <end position="245"/>
    </location>
</feature>
<dbReference type="EMBL" id="CAXAMM010002002">
    <property type="protein sequence ID" value="CAK8994309.1"/>
    <property type="molecule type" value="Genomic_DNA"/>
</dbReference>
<accession>A0ABP0HYZ8</accession>
<organism evidence="2 3">
    <name type="scientific">Durusdinium trenchii</name>
    <dbReference type="NCBI Taxonomy" id="1381693"/>
    <lineage>
        <taxon>Eukaryota</taxon>
        <taxon>Sar</taxon>
        <taxon>Alveolata</taxon>
        <taxon>Dinophyceae</taxon>
        <taxon>Suessiales</taxon>
        <taxon>Symbiodiniaceae</taxon>
        <taxon>Durusdinium</taxon>
    </lineage>
</organism>